<evidence type="ECO:0000256" key="1">
    <source>
        <dbReference type="SAM" id="MobiDB-lite"/>
    </source>
</evidence>
<dbReference type="RefSeq" id="WP_165341637.1">
    <property type="nucleotide sequence ID" value="NZ_JAAKZX010000080.1"/>
</dbReference>
<dbReference type="EMBL" id="JAAKZX010000080">
    <property type="protein sequence ID" value="NGO45066.1"/>
    <property type="molecule type" value="Genomic_DNA"/>
</dbReference>
<keyword evidence="3" id="KW-1185">Reference proteome</keyword>
<gene>
    <name evidence="2" type="ORF">G6048_23880</name>
</gene>
<evidence type="ECO:0008006" key="4">
    <source>
        <dbReference type="Google" id="ProtNLM"/>
    </source>
</evidence>
<reference evidence="2 3" key="1">
    <citation type="submission" date="2020-02" db="EMBL/GenBank/DDBJ databases">
        <title>Whole-genome analyses of novel actinobacteria.</title>
        <authorList>
            <person name="Sahin N."/>
            <person name="Tokatli A."/>
        </authorList>
    </citation>
    <scope>NUCLEOTIDE SEQUENCE [LARGE SCALE GENOMIC DNA]</scope>
    <source>
        <strain evidence="2 3">YC419</strain>
    </source>
</reference>
<dbReference type="Proteomes" id="UP001518140">
    <property type="component" value="Unassembled WGS sequence"/>
</dbReference>
<sequence length="154" mass="15838">MTATPRTDPTALAAAPTGPPPPAEGGGPVGAWAAQVHRETETSAVVLHFTGDGRVFLSGGGAGHWESTGPGGFAFRVAEPLFDERGPEAGDCVAWVDIDQLAMLDGDTFRSEGVSVIRETGSGSVLRTKQVTITARATKRAAKHRGEDTTGSAP</sequence>
<proteinExistence type="predicted"/>
<comment type="caution">
    <text evidence="2">The sequence shown here is derived from an EMBL/GenBank/DDBJ whole genome shotgun (WGS) entry which is preliminary data.</text>
</comment>
<feature type="region of interest" description="Disordered" evidence="1">
    <location>
        <begin position="1"/>
        <end position="29"/>
    </location>
</feature>
<protein>
    <recommendedName>
        <fullName evidence="4">Dehydrogenase</fullName>
    </recommendedName>
</protein>
<feature type="compositionally biased region" description="Low complexity" evidence="1">
    <location>
        <begin position="1"/>
        <end position="16"/>
    </location>
</feature>
<name>A0ABX0DT53_9ACTN</name>
<evidence type="ECO:0000313" key="3">
    <source>
        <dbReference type="Proteomes" id="UP001518140"/>
    </source>
</evidence>
<organism evidence="2 3">
    <name type="scientific">Streptomyces ureilyticus</name>
    <dbReference type="NCBI Taxonomy" id="1775131"/>
    <lineage>
        <taxon>Bacteria</taxon>
        <taxon>Bacillati</taxon>
        <taxon>Actinomycetota</taxon>
        <taxon>Actinomycetes</taxon>
        <taxon>Kitasatosporales</taxon>
        <taxon>Streptomycetaceae</taxon>
        <taxon>Streptomyces</taxon>
    </lineage>
</organism>
<accession>A0ABX0DT53</accession>
<evidence type="ECO:0000313" key="2">
    <source>
        <dbReference type="EMBL" id="NGO45066.1"/>
    </source>
</evidence>